<keyword evidence="3" id="KW-0812">Transmembrane</keyword>
<dbReference type="FunFam" id="3.40.50.720:FF:000018">
    <property type="entry name" value="Malate dehydrogenase"/>
    <property type="match status" value="1"/>
</dbReference>
<protein>
    <submittedName>
        <fullName evidence="6">Malate dehydrogenase</fullName>
        <ecNumber evidence="6">1.1.1.37</ecNumber>
    </submittedName>
</protein>
<dbReference type="EMBL" id="FPHE01000161">
    <property type="protein sequence ID" value="SFV67302.1"/>
    <property type="molecule type" value="Genomic_DNA"/>
</dbReference>
<dbReference type="InterPro" id="IPR001236">
    <property type="entry name" value="Lactate/malate_DH_N"/>
</dbReference>
<dbReference type="GO" id="GO:0030060">
    <property type="term" value="F:L-malate dehydrogenase (NAD+) activity"/>
    <property type="evidence" value="ECO:0007669"/>
    <property type="project" value="UniProtKB-EC"/>
</dbReference>
<dbReference type="InterPro" id="IPR001557">
    <property type="entry name" value="L-lactate/malate_DH"/>
</dbReference>
<dbReference type="InterPro" id="IPR022383">
    <property type="entry name" value="Lactate/malate_DH_C"/>
</dbReference>
<dbReference type="EC" id="1.1.1.37" evidence="6"/>
<evidence type="ECO:0000259" key="4">
    <source>
        <dbReference type="Pfam" id="PF00056"/>
    </source>
</evidence>
<keyword evidence="3" id="KW-0472">Membrane</keyword>
<name>A0A1W1CNM8_9ZZZZ</name>
<sequence>MGKLVDNRTGKKVAIIGAGAVGATAAFSLAMTGTCHRILLYDIVPEIAIGKAIDIAQATNFSPRGTIIEAAIKPQDIKDCDVVVITAGVPRRAEMTRADLLNINAGIIKEVSGHIKEYSPNAIILCVSNPLDVMTYVVHKVTGWDRNRIIGMGGALDSSRMAYQVRQKTNFGAGQVRAIVIGDHGEKMIPYPEISNIGGIPLSKILSKEDLADIADKTKNGGAEIVKYLKTSAYYAPGRSISIMVEAILSDEERVIPSSVLLDGEYGYSDVTVGVPAVIGANGVEKIIELEFDDDMKEKFDAAVKNIEVNINILKDDGFFDNL</sequence>
<feature type="domain" description="Lactate/malate dehydrogenase C-terminal" evidence="5">
    <location>
        <begin position="156"/>
        <end position="312"/>
    </location>
</feature>
<dbReference type="Gene3D" id="3.90.110.10">
    <property type="entry name" value="Lactate dehydrogenase/glycoside hydrolase, family 4, C-terminal"/>
    <property type="match status" value="1"/>
</dbReference>
<dbReference type="AlphaFoldDB" id="A0A1W1CNM8"/>
<dbReference type="Pfam" id="PF02866">
    <property type="entry name" value="Ldh_1_C"/>
    <property type="match status" value="1"/>
</dbReference>
<keyword evidence="1 6" id="KW-0560">Oxidoreductase</keyword>
<dbReference type="InterPro" id="IPR011275">
    <property type="entry name" value="Malate_DH_type3"/>
</dbReference>
<dbReference type="SUPFAM" id="SSF56327">
    <property type="entry name" value="LDH C-terminal domain-like"/>
    <property type="match status" value="1"/>
</dbReference>
<evidence type="ECO:0000259" key="5">
    <source>
        <dbReference type="Pfam" id="PF02866"/>
    </source>
</evidence>
<dbReference type="PIRSF" id="PIRSF000102">
    <property type="entry name" value="Lac_mal_DH"/>
    <property type="match status" value="1"/>
</dbReference>
<dbReference type="Gene3D" id="3.40.50.720">
    <property type="entry name" value="NAD(P)-binding Rossmann-like Domain"/>
    <property type="match status" value="1"/>
</dbReference>
<reference evidence="6" key="1">
    <citation type="submission" date="2016-10" db="EMBL/GenBank/DDBJ databases">
        <authorList>
            <person name="de Groot N.N."/>
        </authorList>
    </citation>
    <scope>NUCLEOTIDE SEQUENCE</scope>
</reference>
<keyword evidence="3" id="KW-1133">Transmembrane helix</keyword>
<dbReference type="InterPro" id="IPR015955">
    <property type="entry name" value="Lactate_DH/Glyco_Ohase_4_C"/>
</dbReference>
<dbReference type="NCBIfam" id="NF004863">
    <property type="entry name" value="PRK06223.1"/>
    <property type="match status" value="1"/>
</dbReference>
<evidence type="ECO:0000256" key="1">
    <source>
        <dbReference type="ARBA" id="ARBA00023002"/>
    </source>
</evidence>
<dbReference type="PANTHER" id="PTHR43128:SF16">
    <property type="entry name" value="L-LACTATE DEHYDROGENASE"/>
    <property type="match status" value="1"/>
</dbReference>
<dbReference type="GO" id="GO:0006089">
    <property type="term" value="P:lactate metabolic process"/>
    <property type="evidence" value="ECO:0007669"/>
    <property type="project" value="TreeGrafter"/>
</dbReference>
<feature type="transmembrane region" description="Helical" evidence="3">
    <location>
        <begin position="12"/>
        <end position="31"/>
    </location>
</feature>
<dbReference type="PRINTS" id="PR00086">
    <property type="entry name" value="LLDHDRGNASE"/>
</dbReference>
<keyword evidence="2" id="KW-0520">NAD</keyword>
<organism evidence="6">
    <name type="scientific">hydrothermal vent metagenome</name>
    <dbReference type="NCBI Taxonomy" id="652676"/>
    <lineage>
        <taxon>unclassified sequences</taxon>
        <taxon>metagenomes</taxon>
        <taxon>ecological metagenomes</taxon>
    </lineage>
</organism>
<dbReference type="GO" id="GO:0004459">
    <property type="term" value="F:L-lactate dehydrogenase (NAD+) activity"/>
    <property type="evidence" value="ECO:0007669"/>
    <property type="project" value="TreeGrafter"/>
</dbReference>
<evidence type="ECO:0000256" key="3">
    <source>
        <dbReference type="SAM" id="Phobius"/>
    </source>
</evidence>
<feature type="domain" description="Lactate/malate dehydrogenase N-terminal" evidence="4">
    <location>
        <begin position="12"/>
        <end position="151"/>
    </location>
</feature>
<evidence type="ECO:0000313" key="6">
    <source>
        <dbReference type="EMBL" id="SFV67302.1"/>
    </source>
</evidence>
<gene>
    <name evidence="6" type="ORF">MNB_SV-12-505</name>
</gene>
<evidence type="ECO:0000256" key="2">
    <source>
        <dbReference type="ARBA" id="ARBA00023027"/>
    </source>
</evidence>
<proteinExistence type="predicted"/>
<dbReference type="InterPro" id="IPR036291">
    <property type="entry name" value="NAD(P)-bd_dom_sf"/>
</dbReference>
<dbReference type="SUPFAM" id="SSF51735">
    <property type="entry name" value="NAD(P)-binding Rossmann-fold domains"/>
    <property type="match status" value="1"/>
</dbReference>
<dbReference type="Pfam" id="PF00056">
    <property type="entry name" value="Ldh_1_N"/>
    <property type="match status" value="1"/>
</dbReference>
<accession>A0A1W1CNM8</accession>
<dbReference type="PANTHER" id="PTHR43128">
    <property type="entry name" value="L-2-HYDROXYCARBOXYLATE DEHYDROGENASE (NAD(P)(+))"/>
    <property type="match status" value="1"/>
</dbReference>
<dbReference type="CDD" id="cd01339">
    <property type="entry name" value="LDH-like_MDH"/>
    <property type="match status" value="1"/>
</dbReference>